<dbReference type="AlphaFoldDB" id="A0A384ATL4"/>
<dbReference type="KEGG" id="bacu:102999776"/>
<feature type="domain" description="DUF4549" evidence="2">
    <location>
        <begin position="8"/>
        <end position="113"/>
    </location>
</feature>
<dbReference type="PANTHER" id="PTHR33331:SF13">
    <property type="entry name" value="COILED-COIL DOMAIN CONTAINING 162"/>
    <property type="match status" value="1"/>
</dbReference>
<dbReference type="PANTHER" id="PTHR33331">
    <property type="entry name" value="COILED-COIL DOMAIN-CONTAINING PROTEIN 162"/>
    <property type="match status" value="1"/>
</dbReference>
<gene>
    <name evidence="4" type="primary">LOC102999776</name>
</gene>
<dbReference type="GeneID" id="102999776"/>
<evidence type="ECO:0000313" key="4">
    <source>
        <dbReference type="RefSeq" id="XP_007190727.2"/>
    </source>
</evidence>
<evidence type="ECO:0000256" key="1">
    <source>
        <dbReference type="SAM" id="MobiDB-lite"/>
    </source>
</evidence>
<dbReference type="Pfam" id="PF15082">
    <property type="entry name" value="DUF4549"/>
    <property type="match status" value="1"/>
</dbReference>
<evidence type="ECO:0000313" key="3">
    <source>
        <dbReference type="Proteomes" id="UP001652580"/>
    </source>
</evidence>
<proteinExistence type="predicted"/>
<dbReference type="STRING" id="310752.A0A384ATL4"/>
<accession>A0A384ATL4</accession>
<keyword evidence="3" id="KW-1185">Reference proteome</keyword>
<evidence type="ECO:0000259" key="2">
    <source>
        <dbReference type="Pfam" id="PF15082"/>
    </source>
</evidence>
<name>A0A384ATL4_BALAC</name>
<dbReference type="InParanoid" id="A0A384ATL4"/>
<dbReference type="InterPro" id="IPR029376">
    <property type="entry name" value="DUF4549"/>
</dbReference>
<organism evidence="3 4">
    <name type="scientific">Balaenoptera acutorostrata</name>
    <name type="common">Common minke whale</name>
    <name type="synonym">Balaena rostrata</name>
    <dbReference type="NCBI Taxonomy" id="9767"/>
    <lineage>
        <taxon>Eukaryota</taxon>
        <taxon>Metazoa</taxon>
        <taxon>Chordata</taxon>
        <taxon>Craniata</taxon>
        <taxon>Vertebrata</taxon>
        <taxon>Euteleostomi</taxon>
        <taxon>Mammalia</taxon>
        <taxon>Eutheria</taxon>
        <taxon>Laurasiatheria</taxon>
        <taxon>Artiodactyla</taxon>
        <taxon>Whippomorpha</taxon>
        <taxon>Cetacea</taxon>
        <taxon>Mysticeti</taxon>
        <taxon>Balaenopteridae</taxon>
        <taxon>Balaenoptera</taxon>
    </lineage>
</organism>
<protein>
    <recommendedName>
        <fullName evidence="2">DUF4549 domain-containing protein</fullName>
    </recommendedName>
</protein>
<dbReference type="InterPro" id="IPR040401">
    <property type="entry name" value="CCDC162"/>
</dbReference>
<dbReference type="RefSeq" id="XP_007190727.2">
    <property type="nucleotide sequence ID" value="XM_007190665.2"/>
</dbReference>
<feature type="compositionally biased region" description="Polar residues" evidence="1">
    <location>
        <begin position="214"/>
        <end position="225"/>
    </location>
</feature>
<dbReference type="Proteomes" id="UP001652580">
    <property type="component" value="Chromosome 14"/>
</dbReference>
<sequence length="297" mass="34113">MQTMDESYKIVSTERIQVLEKELAVQLTELKSEVEKHGTLQGSTHRAYSSVRMPKDISYFRRERELALKKTLQVAESKPLVIQADVMQRELESCLRREYTPENLPLLLLQKQVAYIMQEYNDALQRADRLSVARENFLMGKNNPPNLVAQEDLTVYTNWLLCHLHSLMTIHHYLQALQYLPISKVLSVAVDEVPKVGQENETVPVNDIDPDIQGSASPGSMNTSVSGPTRTEAAFFLPQHTTETEELKPQLRLLLSHFCIPYDIEELRDASKEIEHFSLVLYGFFLNTNIGVHKRKY</sequence>
<feature type="region of interest" description="Disordered" evidence="1">
    <location>
        <begin position="201"/>
        <end position="225"/>
    </location>
</feature>
<reference evidence="4" key="1">
    <citation type="submission" date="2025-08" db="UniProtKB">
        <authorList>
            <consortium name="RefSeq"/>
        </authorList>
    </citation>
    <scope>IDENTIFICATION</scope>
</reference>